<organism evidence="2 3">
    <name type="scientific">Streptomyces chilikensis</name>
    <dbReference type="NCBI Taxonomy" id="1194079"/>
    <lineage>
        <taxon>Bacteria</taxon>
        <taxon>Bacillati</taxon>
        <taxon>Actinomycetota</taxon>
        <taxon>Actinomycetes</taxon>
        <taxon>Kitasatosporales</taxon>
        <taxon>Streptomycetaceae</taxon>
        <taxon>Streptomyces</taxon>
    </lineage>
</organism>
<comment type="caution">
    <text evidence="2">The sequence shown here is derived from an EMBL/GenBank/DDBJ whole genome shotgun (WGS) entry which is preliminary data.</text>
</comment>
<gene>
    <name evidence="2" type="ORF">AB0D95_12085</name>
</gene>
<feature type="compositionally biased region" description="Basic and acidic residues" evidence="1">
    <location>
        <begin position="108"/>
        <end position="119"/>
    </location>
</feature>
<evidence type="ECO:0000256" key="1">
    <source>
        <dbReference type="SAM" id="MobiDB-lite"/>
    </source>
</evidence>
<dbReference type="EMBL" id="JBEZNA010000021">
    <property type="protein sequence ID" value="MEU9577992.1"/>
    <property type="molecule type" value="Genomic_DNA"/>
</dbReference>
<feature type="region of interest" description="Disordered" evidence="1">
    <location>
        <begin position="69"/>
        <end position="160"/>
    </location>
</feature>
<sequence length="160" mass="16745">MHAYEVSRRQPFPSVPSARPAHAYVPSATPIYDALYAEYVKSFRTLPGDRSGEERLAFGGPWRYGHGSGGGFTGGYSAGAHAARHSAEQSAPSPWQRVGRLATGGARPEPEPHRGEEAARGSADPTGSAVVSWQSGPHGGRAGRHTAPQAALPPAPRAAE</sequence>
<name>A0ABV3EP73_9ACTN</name>
<accession>A0ABV3EP73</accession>
<evidence type="ECO:0000313" key="2">
    <source>
        <dbReference type="EMBL" id="MEU9577992.1"/>
    </source>
</evidence>
<proteinExistence type="predicted"/>
<evidence type="ECO:0000313" key="3">
    <source>
        <dbReference type="Proteomes" id="UP001551584"/>
    </source>
</evidence>
<protein>
    <submittedName>
        <fullName evidence="2">Uncharacterized protein</fullName>
    </submittedName>
</protein>
<dbReference type="RefSeq" id="WP_359271564.1">
    <property type="nucleotide sequence ID" value="NZ_JBEZNA010000021.1"/>
</dbReference>
<reference evidence="2 3" key="1">
    <citation type="submission" date="2024-06" db="EMBL/GenBank/DDBJ databases">
        <title>The Natural Products Discovery Center: Release of the First 8490 Sequenced Strains for Exploring Actinobacteria Biosynthetic Diversity.</title>
        <authorList>
            <person name="Kalkreuter E."/>
            <person name="Kautsar S.A."/>
            <person name="Yang D."/>
            <person name="Bader C.D."/>
            <person name="Teijaro C.N."/>
            <person name="Fluegel L."/>
            <person name="Davis C.M."/>
            <person name="Simpson J.R."/>
            <person name="Lauterbach L."/>
            <person name="Steele A.D."/>
            <person name="Gui C."/>
            <person name="Meng S."/>
            <person name="Li G."/>
            <person name="Viehrig K."/>
            <person name="Ye F."/>
            <person name="Su P."/>
            <person name="Kiefer A.F."/>
            <person name="Nichols A."/>
            <person name="Cepeda A.J."/>
            <person name="Yan W."/>
            <person name="Fan B."/>
            <person name="Jiang Y."/>
            <person name="Adhikari A."/>
            <person name="Zheng C.-J."/>
            <person name="Schuster L."/>
            <person name="Cowan T.M."/>
            <person name="Smanski M.J."/>
            <person name="Chevrette M.G."/>
            <person name="De Carvalho L.P.S."/>
            <person name="Shen B."/>
        </authorList>
    </citation>
    <scope>NUCLEOTIDE SEQUENCE [LARGE SCALE GENOMIC DNA]</scope>
    <source>
        <strain evidence="2 3">NPDC048117</strain>
    </source>
</reference>
<dbReference type="Proteomes" id="UP001551584">
    <property type="component" value="Unassembled WGS sequence"/>
</dbReference>
<feature type="compositionally biased region" description="Pro residues" evidence="1">
    <location>
        <begin position="151"/>
        <end position="160"/>
    </location>
</feature>
<keyword evidence="3" id="KW-1185">Reference proteome</keyword>
<feature type="region of interest" description="Disordered" evidence="1">
    <location>
        <begin position="1"/>
        <end position="21"/>
    </location>
</feature>